<feature type="compositionally biased region" description="Basic and acidic residues" evidence="8">
    <location>
        <begin position="535"/>
        <end position="556"/>
    </location>
</feature>
<evidence type="ECO:0000259" key="9">
    <source>
        <dbReference type="Pfam" id="PF10406"/>
    </source>
</evidence>
<feature type="compositionally biased region" description="Basic and acidic residues" evidence="8">
    <location>
        <begin position="40"/>
        <end position="49"/>
    </location>
</feature>
<keyword evidence="11" id="KW-1185">Reference proteome</keyword>
<sequence length="601" mass="68640">MSQSTPDPQAASDSGHGSIDTTPIPASTASANQLSGKDNQQTEHDKAELNDESNESNDNNQHRSTDSMRPPRDAQDLPHLNQTHYTEHLDSFQQIAKRDLALHLKLLGIHVTSESLDDIFQLFEMHINSLMANLQKITNVQRRKKASPRDLALLLRNCQIRTGELEEEFERTQKGLTDDLIRQKTTLEKLSETIQNPHNQAEEEQEIDVNDPSYVFFVQDHEIYNLVPSTYSNKNQKAIPVFLPEFPPDHTYRKSPIYLNQIPDQKTMRAKLVEESRFVGEAIDKLMISNEVELKEQEDFERQKMKEMESHNIQTTKKPAEGLGYDIWNFTDKKLDIVAYSKARLEYLRRKEEKEQTPLPEEQTQYDSLVSNLSPYAEVDKRGRTVGELVDPSSLLCKLHKEALLSVKILKQKKSERELKRIELQNKADLERREKLKEERRIAKEERLKAAAEAAKAAKEAKAAAKLAKLANTSTVANDTEQSSTVVDDFENFGNTDFDNFDSFGDTNNELVFDFGESRDVDMFANENNNNNEGESPKGKQQADKDDNVKSDKILDEDVVMTEVDQSNVIVPNDEPETAAAEKKPEEEEEDEDMAEFEDLI</sequence>
<evidence type="ECO:0000256" key="5">
    <source>
        <dbReference type="ARBA" id="ARBA00023163"/>
    </source>
</evidence>
<comment type="caution">
    <text evidence="10">The sequence shown here is derived from an EMBL/GenBank/DDBJ whole genome shotgun (WGS) entry which is preliminary data.</text>
</comment>
<feature type="compositionally biased region" description="Acidic residues" evidence="8">
    <location>
        <begin position="587"/>
        <end position="601"/>
    </location>
</feature>
<dbReference type="InterPro" id="IPR019473">
    <property type="entry name" value="TFIID_su8_C"/>
</dbReference>
<dbReference type="EMBL" id="JAEUBG010004337">
    <property type="protein sequence ID" value="KAH3681657.1"/>
    <property type="molecule type" value="Genomic_DNA"/>
</dbReference>
<keyword evidence="4" id="KW-0805">Transcription regulation</keyword>
<evidence type="ECO:0000256" key="6">
    <source>
        <dbReference type="ARBA" id="ARBA00023242"/>
    </source>
</evidence>
<comment type="subcellular location">
    <subcellularLocation>
        <location evidence="1">Nucleus</location>
    </subcellularLocation>
</comment>
<comment type="similarity">
    <text evidence="2">Belongs to the TAF8 family.</text>
</comment>
<feature type="compositionally biased region" description="Basic and acidic residues" evidence="8">
    <location>
        <begin position="60"/>
        <end position="76"/>
    </location>
</feature>
<organism evidence="10 11">
    <name type="scientific">Wickerhamomyces pijperi</name>
    <name type="common">Yeast</name>
    <name type="synonym">Pichia pijperi</name>
    <dbReference type="NCBI Taxonomy" id="599730"/>
    <lineage>
        <taxon>Eukaryota</taxon>
        <taxon>Fungi</taxon>
        <taxon>Dikarya</taxon>
        <taxon>Ascomycota</taxon>
        <taxon>Saccharomycotina</taxon>
        <taxon>Saccharomycetes</taxon>
        <taxon>Phaffomycetales</taxon>
        <taxon>Wickerhamomycetaceae</taxon>
        <taxon>Wickerhamomyces</taxon>
    </lineage>
</organism>
<dbReference type="GO" id="GO:0005669">
    <property type="term" value="C:transcription factor TFIID complex"/>
    <property type="evidence" value="ECO:0007669"/>
    <property type="project" value="InterPro"/>
</dbReference>
<dbReference type="CDD" id="cd08049">
    <property type="entry name" value="TAF8"/>
    <property type="match status" value="1"/>
</dbReference>
<reference evidence="10" key="2">
    <citation type="submission" date="2021-01" db="EMBL/GenBank/DDBJ databases">
        <authorList>
            <person name="Schikora-Tamarit M.A."/>
        </authorList>
    </citation>
    <scope>NUCLEOTIDE SEQUENCE</scope>
    <source>
        <strain evidence="10">CBS2887</strain>
    </source>
</reference>
<dbReference type="Proteomes" id="UP000774326">
    <property type="component" value="Unassembled WGS sequence"/>
</dbReference>
<evidence type="ECO:0000313" key="11">
    <source>
        <dbReference type="Proteomes" id="UP000774326"/>
    </source>
</evidence>
<keyword evidence="5" id="KW-0804">Transcription</keyword>
<dbReference type="Pfam" id="PF10406">
    <property type="entry name" value="TAF8_C"/>
    <property type="match status" value="1"/>
</dbReference>
<name>A0A9P8Q1Y0_WICPI</name>
<feature type="compositionally biased region" description="Polar residues" evidence="8">
    <location>
        <begin position="19"/>
        <end position="39"/>
    </location>
</feature>
<feature type="region of interest" description="Disordered" evidence="8">
    <location>
        <begin position="523"/>
        <end position="601"/>
    </location>
</feature>
<evidence type="ECO:0000256" key="3">
    <source>
        <dbReference type="ARBA" id="ARBA00017307"/>
    </source>
</evidence>
<reference evidence="10" key="1">
    <citation type="journal article" date="2021" name="Open Biol.">
        <title>Shared evolutionary footprints suggest mitochondrial oxidative damage underlies multiple complex I losses in fungi.</title>
        <authorList>
            <person name="Schikora-Tamarit M.A."/>
            <person name="Marcet-Houben M."/>
            <person name="Nosek J."/>
            <person name="Gabaldon T."/>
        </authorList>
    </citation>
    <scope>NUCLEOTIDE SEQUENCE</scope>
    <source>
        <strain evidence="10">CBS2887</strain>
    </source>
</reference>
<accession>A0A9P8Q1Y0</accession>
<feature type="region of interest" description="Disordered" evidence="8">
    <location>
        <begin position="1"/>
        <end position="78"/>
    </location>
</feature>
<proteinExistence type="inferred from homology"/>
<protein>
    <recommendedName>
        <fullName evidence="3">Transcription initiation factor TFIID subunit 8</fullName>
    </recommendedName>
</protein>
<keyword evidence="6" id="KW-0539">Nucleus</keyword>
<evidence type="ECO:0000256" key="7">
    <source>
        <dbReference type="SAM" id="Coils"/>
    </source>
</evidence>
<evidence type="ECO:0000313" key="10">
    <source>
        <dbReference type="EMBL" id="KAH3681657.1"/>
    </source>
</evidence>
<evidence type="ECO:0000256" key="8">
    <source>
        <dbReference type="SAM" id="MobiDB-lite"/>
    </source>
</evidence>
<evidence type="ECO:0000256" key="4">
    <source>
        <dbReference type="ARBA" id="ARBA00023015"/>
    </source>
</evidence>
<gene>
    <name evidence="10" type="ORF">WICPIJ_007383</name>
</gene>
<feature type="domain" description="Transcription factor TFIID subunit 8 C-terminal" evidence="9">
    <location>
        <begin position="239"/>
        <end position="286"/>
    </location>
</feature>
<dbReference type="InterPro" id="IPR037818">
    <property type="entry name" value="TAF8"/>
</dbReference>
<feature type="coiled-coil region" evidence="7">
    <location>
        <begin position="419"/>
        <end position="462"/>
    </location>
</feature>
<dbReference type="GO" id="GO:0006367">
    <property type="term" value="P:transcription initiation at RNA polymerase II promoter"/>
    <property type="evidence" value="ECO:0007669"/>
    <property type="project" value="TreeGrafter"/>
</dbReference>
<evidence type="ECO:0000256" key="1">
    <source>
        <dbReference type="ARBA" id="ARBA00004123"/>
    </source>
</evidence>
<dbReference type="AlphaFoldDB" id="A0A9P8Q1Y0"/>
<keyword evidence="7" id="KW-0175">Coiled coil</keyword>
<evidence type="ECO:0000256" key="2">
    <source>
        <dbReference type="ARBA" id="ARBA00008767"/>
    </source>
</evidence>
<dbReference type="PANTHER" id="PTHR46469:SF1">
    <property type="entry name" value="TRANSCRIPTION INITIATION FACTOR TFIID SUBUNIT 8"/>
    <property type="match status" value="1"/>
</dbReference>
<dbReference type="PANTHER" id="PTHR46469">
    <property type="entry name" value="TRANSCRIPTION INITIATION FACTOR TFIID SUBUNIT 8"/>
    <property type="match status" value="1"/>
</dbReference>
<dbReference type="OrthoDB" id="2193813at2759"/>